<accession>A0A1H3NZV0</accession>
<evidence type="ECO:0000313" key="1">
    <source>
        <dbReference type="EMBL" id="SDY94414.1"/>
    </source>
</evidence>
<dbReference type="EMBL" id="FNOX01000006">
    <property type="protein sequence ID" value="SDY94414.1"/>
    <property type="molecule type" value="Genomic_DNA"/>
</dbReference>
<proteinExistence type="predicted"/>
<sequence>MKKATLSTLGMAWMLGGCSLIPEYQRPAAPASARKYRAI</sequence>
<gene>
    <name evidence="1" type="ORF">SAMN05216247_1065</name>
</gene>
<name>A0A1H3NZV0_9PSED</name>
<organism evidence="1 2">
    <name type="scientific">Pseudomonas salomonii</name>
    <dbReference type="NCBI Taxonomy" id="191391"/>
    <lineage>
        <taxon>Bacteria</taxon>
        <taxon>Pseudomonadati</taxon>
        <taxon>Pseudomonadota</taxon>
        <taxon>Gammaproteobacteria</taxon>
        <taxon>Pseudomonadales</taxon>
        <taxon>Pseudomonadaceae</taxon>
        <taxon>Pseudomonas</taxon>
    </lineage>
</organism>
<protein>
    <submittedName>
        <fullName evidence="1">Outer membrane protein, multidrug efflux system</fullName>
    </submittedName>
</protein>
<dbReference type="PROSITE" id="PS51257">
    <property type="entry name" value="PROKAR_LIPOPROTEIN"/>
    <property type="match status" value="1"/>
</dbReference>
<dbReference type="AlphaFoldDB" id="A0A1H3NZV0"/>
<evidence type="ECO:0000313" key="2">
    <source>
        <dbReference type="Proteomes" id="UP000182902"/>
    </source>
</evidence>
<dbReference type="Proteomes" id="UP000182902">
    <property type="component" value="Unassembled WGS sequence"/>
</dbReference>
<reference evidence="1 2" key="1">
    <citation type="submission" date="2016-10" db="EMBL/GenBank/DDBJ databases">
        <authorList>
            <person name="de Groot N.N."/>
        </authorList>
    </citation>
    <scope>NUCLEOTIDE SEQUENCE [LARGE SCALE GENOMIC DNA]</scope>
    <source>
        <strain evidence="1 2">ICMP 14252</strain>
    </source>
</reference>